<comment type="caution">
    <text evidence="1">The sequence shown here is derived from an EMBL/GenBank/DDBJ whole genome shotgun (WGS) entry which is preliminary data.</text>
</comment>
<evidence type="ECO:0000313" key="1">
    <source>
        <dbReference type="EMBL" id="TKR69397.1"/>
    </source>
</evidence>
<gene>
    <name evidence="1" type="ORF">L596_021564</name>
</gene>
<dbReference type="EMBL" id="AZBU02000007">
    <property type="protein sequence ID" value="TKR69397.1"/>
    <property type="molecule type" value="Genomic_DNA"/>
</dbReference>
<dbReference type="AlphaFoldDB" id="A0A4U5MJ54"/>
<accession>A0A4U5MJ54</accession>
<evidence type="ECO:0000313" key="2">
    <source>
        <dbReference type="Proteomes" id="UP000298663"/>
    </source>
</evidence>
<sequence length="87" mass="10317">MIYAEKLRNREKSALFEILRRRGLMADQSHGLWCVKIIFLKQLPLQRDTFLLSVRRGYFLCHPVYSPNVDLPRECEPFTEFATLCVK</sequence>
<protein>
    <submittedName>
        <fullName evidence="1">Uncharacterized protein</fullName>
    </submittedName>
</protein>
<proteinExistence type="predicted"/>
<name>A0A4U5MJ54_STECR</name>
<organism evidence="1 2">
    <name type="scientific">Steinernema carpocapsae</name>
    <name type="common">Entomopathogenic nematode</name>
    <dbReference type="NCBI Taxonomy" id="34508"/>
    <lineage>
        <taxon>Eukaryota</taxon>
        <taxon>Metazoa</taxon>
        <taxon>Ecdysozoa</taxon>
        <taxon>Nematoda</taxon>
        <taxon>Chromadorea</taxon>
        <taxon>Rhabditida</taxon>
        <taxon>Tylenchina</taxon>
        <taxon>Panagrolaimomorpha</taxon>
        <taxon>Strongyloidoidea</taxon>
        <taxon>Steinernematidae</taxon>
        <taxon>Steinernema</taxon>
    </lineage>
</organism>
<keyword evidence="2" id="KW-1185">Reference proteome</keyword>
<reference evidence="1 2" key="1">
    <citation type="journal article" date="2015" name="Genome Biol.">
        <title>Comparative genomics of Steinernema reveals deeply conserved gene regulatory networks.</title>
        <authorList>
            <person name="Dillman A.R."/>
            <person name="Macchietto M."/>
            <person name="Porter C.F."/>
            <person name="Rogers A."/>
            <person name="Williams B."/>
            <person name="Antoshechkin I."/>
            <person name="Lee M.M."/>
            <person name="Goodwin Z."/>
            <person name="Lu X."/>
            <person name="Lewis E.E."/>
            <person name="Goodrich-Blair H."/>
            <person name="Stock S.P."/>
            <person name="Adams B.J."/>
            <person name="Sternberg P.W."/>
            <person name="Mortazavi A."/>
        </authorList>
    </citation>
    <scope>NUCLEOTIDE SEQUENCE [LARGE SCALE GENOMIC DNA]</scope>
    <source>
        <strain evidence="1 2">ALL</strain>
    </source>
</reference>
<dbReference type="Proteomes" id="UP000298663">
    <property type="component" value="Unassembled WGS sequence"/>
</dbReference>
<reference evidence="1 2" key="2">
    <citation type="journal article" date="2019" name="G3 (Bethesda)">
        <title>Hybrid Assembly of the Genome of the Entomopathogenic Nematode Steinernema carpocapsae Identifies the X-Chromosome.</title>
        <authorList>
            <person name="Serra L."/>
            <person name="Macchietto M."/>
            <person name="Macias-Munoz A."/>
            <person name="McGill C.J."/>
            <person name="Rodriguez I.M."/>
            <person name="Rodriguez B."/>
            <person name="Murad R."/>
            <person name="Mortazavi A."/>
        </authorList>
    </citation>
    <scope>NUCLEOTIDE SEQUENCE [LARGE SCALE GENOMIC DNA]</scope>
    <source>
        <strain evidence="1 2">ALL</strain>
    </source>
</reference>